<comment type="cofactor">
    <cofactor evidence="1 13">
        <name>[4Fe-4S] cluster</name>
        <dbReference type="ChEBI" id="CHEBI:49883"/>
    </cofactor>
</comment>
<dbReference type="InterPro" id="IPR017964">
    <property type="entry name" value="DNA-dir_DNA_pol_B_CS"/>
</dbReference>
<keyword evidence="4 13" id="KW-0548">Nucleotidyltransferase</keyword>
<reference evidence="20 21" key="1">
    <citation type="submission" date="2017-06" db="EMBL/GenBank/DDBJ databases">
        <title>A platform for efficient transgenesis in Macrostomum lignano, a flatworm model organism for stem cell research.</title>
        <authorList>
            <person name="Berezikov E."/>
        </authorList>
    </citation>
    <scope>NUCLEOTIDE SEQUENCE [LARGE SCALE GENOMIC DNA]</scope>
    <source>
        <strain evidence="20">DV1</strain>
        <tissue evidence="20">Whole organism</tissue>
    </source>
</reference>
<feature type="compositionally biased region" description="Low complexity" evidence="14">
    <location>
        <begin position="597"/>
        <end position="609"/>
    </location>
</feature>
<comment type="subcellular location">
    <subcellularLocation>
        <location evidence="13">Nucleus</location>
    </subcellularLocation>
</comment>
<dbReference type="Gene3D" id="1.10.132.60">
    <property type="entry name" value="DNA polymerase family B, C-terminal domain"/>
    <property type="match status" value="1"/>
</dbReference>
<dbReference type="SUPFAM" id="SSF53098">
    <property type="entry name" value="Ribonuclease H-like"/>
    <property type="match status" value="1"/>
</dbReference>
<name>A0A267FRH3_9PLAT</name>
<evidence type="ECO:0000256" key="10">
    <source>
        <dbReference type="ARBA" id="ARBA00023014"/>
    </source>
</evidence>
<dbReference type="InterPro" id="IPR025687">
    <property type="entry name" value="Znf-C4pol"/>
</dbReference>
<evidence type="ECO:0000256" key="7">
    <source>
        <dbReference type="ARBA" id="ARBA00022833"/>
    </source>
</evidence>
<evidence type="ECO:0000256" key="4">
    <source>
        <dbReference type="ARBA" id="ARBA00022695"/>
    </source>
</evidence>
<feature type="region of interest" description="Disordered" evidence="14">
    <location>
        <begin position="566"/>
        <end position="805"/>
    </location>
</feature>
<dbReference type="Proteomes" id="UP000215902">
    <property type="component" value="Unassembled WGS sequence"/>
</dbReference>
<evidence type="ECO:0000256" key="2">
    <source>
        <dbReference type="ARBA" id="ARBA00005755"/>
    </source>
</evidence>
<keyword evidence="9 13" id="KW-0408">Iron</keyword>
<dbReference type="InterPro" id="IPR030559">
    <property type="entry name" value="PolZ_Rev3"/>
</dbReference>
<protein>
    <recommendedName>
        <fullName evidence="13">DNA polymerase</fullName>
        <ecNumber evidence="13">2.7.7.7</ecNumber>
    </recommendedName>
</protein>
<dbReference type="InterPro" id="IPR036397">
    <property type="entry name" value="RNaseH_sf"/>
</dbReference>
<comment type="caution">
    <text evidence="20">The sequence shown here is derived from an EMBL/GenBank/DDBJ whole genome shotgun (WGS) entry which is preliminary data.</text>
</comment>
<feature type="compositionally biased region" description="Acidic residues" evidence="14">
    <location>
        <begin position="573"/>
        <end position="587"/>
    </location>
</feature>
<feature type="domain" description="DNA polymerase delta/zeta catalytic subunit N-terminal" evidence="18">
    <location>
        <begin position="63"/>
        <end position="142"/>
    </location>
</feature>
<dbReference type="GO" id="GO:0003887">
    <property type="term" value="F:DNA-directed DNA polymerase activity"/>
    <property type="evidence" value="ECO:0007669"/>
    <property type="project" value="UniProtKB-KW"/>
</dbReference>
<dbReference type="GO" id="GO:0003677">
    <property type="term" value="F:DNA binding"/>
    <property type="evidence" value="ECO:0007669"/>
    <property type="project" value="UniProtKB-KW"/>
</dbReference>
<evidence type="ECO:0000313" key="21">
    <source>
        <dbReference type="Proteomes" id="UP000215902"/>
    </source>
</evidence>
<evidence type="ECO:0000256" key="8">
    <source>
        <dbReference type="ARBA" id="ARBA00022932"/>
    </source>
</evidence>
<feature type="domain" description="DNA polymerase zeta catalytic subunit N-terminal" evidence="19">
    <location>
        <begin position="9"/>
        <end position="62"/>
    </location>
</feature>
<dbReference type="InterPro" id="IPR056447">
    <property type="entry name" value="REV3_N"/>
</dbReference>
<dbReference type="STRING" id="282301.A0A267FRH3"/>
<keyword evidence="13" id="KW-0238">DNA-binding</keyword>
<feature type="region of interest" description="Disordered" evidence="14">
    <location>
        <begin position="197"/>
        <end position="225"/>
    </location>
</feature>
<comment type="catalytic activity">
    <reaction evidence="12 13">
        <text>DNA(n) + a 2'-deoxyribonucleoside 5'-triphosphate = DNA(n+1) + diphosphate</text>
        <dbReference type="Rhea" id="RHEA:22508"/>
        <dbReference type="Rhea" id="RHEA-COMP:17339"/>
        <dbReference type="Rhea" id="RHEA-COMP:17340"/>
        <dbReference type="ChEBI" id="CHEBI:33019"/>
        <dbReference type="ChEBI" id="CHEBI:61560"/>
        <dbReference type="ChEBI" id="CHEBI:173112"/>
        <dbReference type="EC" id="2.7.7.7"/>
    </reaction>
</comment>
<feature type="region of interest" description="Disordered" evidence="14">
    <location>
        <begin position="379"/>
        <end position="473"/>
    </location>
</feature>
<evidence type="ECO:0000256" key="11">
    <source>
        <dbReference type="ARBA" id="ARBA00023204"/>
    </source>
</evidence>
<feature type="domain" description="DNA-directed DNA polymerase family B exonuclease" evidence="16">
    <location>
        <begin position="999"/>
        <end position="1127"/>
    </location>
</feature>
<evidence type="ECO:0000259" key="18">
    <source>
        <dbReference type="Pfam" id="PF24055"/>
    </source>
</evidence>
<feature type="compositionally biased region" description="Low complexity" evidence="14">
    <location>
        <begin position="653"/>
        <end position="683"/>
    </location>
</feature>
<dbReference type="Pfam" id="PF24065">
    <property type="entry name" value="REV3_N"/>
    <property type="match status" value="1"/>
</dbReference>
<keyword evidence="3 13" id="KW-0808">Transferase</keyword>
<sequence>MSPAGASAFSMRIVSLETAMEQPVSGLDVTYSDFRSGQCSRVPVLRVFGSTPAGRKCCAHVHGVFPYFYVPFEGCSGPRADFLKAFAASLDKAINIAVRRSSSSTVMHVFCINVVLGRSFYGFHANESEFMKIHMFNPKMVKKAADLLLGGSVMNKVFQPFESHIPFGLQFLMDFNLYGMNFLHASVARRRGCLGSDAEEEANEEPEAEGCPGQAADPSPAPPATHCRVEVDISAVDILNRLEVDDNLGSNPGLTALWEEEIERRQELLGETPPSPPSSASTSTAGAARAWVAAPDSPDRQGVEPTESEDKWRRRFRRFLQERGLINATGFEDEAPAEETGAAEGAQVADVKSGLGELADAPSHAEVAEFDAEVASFTEEDVDDFLNGSANSVDTEPVVDHSTESAESPGSPVPPADQDEAPKQPPPPLVSRASIDRVVACSQSFLADSSDSSDGSDRDAADADSADSEATCEELASRMLDEFLVRSPSSSQVAGAAAAAEDPAQVEAELNDSQRDLFAVEDYEDDNEDEEQRDEHRDEAEEAAGQLDAATLLQFVRMEEQDSVLAVAFDGGSDSDDEDDEDEEAGDEAGISGPPQLDGALSSSDDSSSAGGGDDDGDFDESPCRSSARQRRGRAPQPPPPPPARRGRRLGLSMASRPAAGSAAAASSMSSKSPPGPNGSSKAFKPVALRGGSGSGLSGRPMLLGKRRSVAPPSPPSPPSQPPPSSPPPLPPQPATTQSPSSASSLILSQSLELASFTTSGQRLPTSTQQHQQRLESSRSNQASSNTQNLLAPNSPEPPSTLPKRQPAMAHVYAPLVAPPTASEVADSLDSFGLFPCRNPPLRPDAAGVDDLRQFDSLAVGVAGLASFDRASALAAASVSMSTSTAPLLRYRPLIDPPSRDLVARSLKAAAAAAADKLAKPAAESATAAAEATVDDAFDTVSNSSSHRAYPRPAAAIGGSGIGRKELLARIRAKFRRSLSETSAMSNSSTSMSTSAAAATTAAVVGDGLTLASLEVATAARPGLLPDPRNDAIVAAFLTVADASEANPTAWRQHCLFVAATDAEADPRIRGFASAATRFQAVRDEAALLEALADNVRCADPDIVLGFDTQRASWGYLIDRAKQLQGPPESGGGGLPMAQLLSRYRLLPHQQQHRRRREPEANCSSQSQQPEDGLAGSYEAQSDSLRIGGRVVINLWRLLRYELSKLRSNSFEACAALVLNRRYPCYSSDVLWRMWQDGRDSWRVVEHLETRSCGSLRMLSTLGLVSRTAEFARVFGIEFYHVLSRGSQYRVESMMLRLAKPLGLLPLSPSVQQRARQAAPDAIPLTLEPRSGLHTDPVVVLDFQSLYPSIMIAYNYCFSTCIGRAASITTCDPMAYEFGCHRLMTDPGAYQRAAGHLNFSPLGIGFVDASVQLGVISRMVEEILATRLMVKAAMKRYGGNEPLLKLLDARQLGLKLIANVTYGYTAASFSGRMPCVEVGDSIVRKARETLERAIALVQAEPSWRAQVIYGDTDSLFVLLPGRSRREAFEIGQAMARAVTAVNPKPVKLRFEKVYQPCLLLTKKHYAGFMYETADQLEPTFDAKGIETVRRDSCPAAGRILGRSLRELFSSLDLSRVRQVVEFELHRLHWGRSPLQELIIAREHRGCRNYSERAAVPGLAVVRRRLAADPRAEPPLGYRVQFVVVRPSQPGQGLCARARSPEELLGAAGGGAGGPECLDRDYYASKQVLPPLHRALSLLGVDVFAWNAGLAKPGALARLGVGGGAGAIGRFLGQGSCGACGQPGAIASGASAPPLCAECARAPWAVGAALLSAAAGAEARAARLAETCAVCQSGCLAPRLAPFEASANVDCRSADCPVAFERWAAGSPAALRRLEEIRQIVEALL</sequence>
<dbReference type="GO" id="GO:0051539">
    <property type="term" value="F:4 iron, 4 sulfur cluster binding"/>
    <property type="evidence" value="ECO:0007669"/>
    <property type="project" value="UniProtKB-KW"/>
</dbReference>
<organism evidence="20 21">
    <name type="scientific">Macrostomum lignano</name>
    <dbReference type="NCBI Taxonomy" id="282301"/>
    <lineage>
        <taxon>Eukaryota</taxon>
        <taxon>Metazoa</taxon>
        <taxon>Spiralia</taxon>
        <taxon>Lophotrochozoa</taxon>
        <taxon>Platyhelminthes</taxon>
        <taxon>Rhabditophora</taxon>
        <taxon>Macrostomorpha</taxon>
        <taxon>Macrostomida</taxon>
        <taxon>Macrostomidae</taxon>
        <taxon>Macrostomum</taxon>
    </lineage>
</organism>
<dbReference type="InterPro" id="IPR056435">
    <property type="entry name" value="DPOD/Z_N"/>
</dbReference>
<dbReference type="Gene3D" id="3.30.420.10">
    <property type="entry name" value="Ribonuclease H-like superfamily/Ribonuclease H"/>
    <property type="match status" value="1"/>
</dbReference>
<dbReference type="PROSITE" id="PS00116">
    <property type="entry name" value="DNA_POLYMERASE_B"/>
    <property type="match status" value="1"/>
</dbReference>
<keyword evidence="10 13" id="KW-0411">Iron-sulfur</keyword>
<evidence type="ECO:0000256" key="9">
    <source>
        <dbReference type="ARBA" id="ARBA00023004"/>
    </source>
</evidence>
<gene>
    <name evidence="20" type="ORF">BOX15_Mlig012441g2</name>
</gene>
<keyword evidence="13" id="KW-0539">Nucleus</keyword>
<dbReference type="FunFam" id="1.10.287.690:FF:000002">
    <property type="entry name" value="DNA polymerase zeta"/>
    <property type="match status" value="1"/>
</dbReference>
<dbReference type="SMART" id="SM00486">
    <property type="entry name" value="POLBc"/>
    <property type="match status" value="1"/>
</dbReference>
<accession>A0A267FRH3</accession>
<dbReference type="Pfam" id="PF00136">
    <property type="entry name" value="DNA_pol_B"/>
    <property type="match status" value="1"/>
</dbReference>
<dbReference type="PANTHER" id="PTHR45812:SF1">
    <property type="entry name" value="DNA POLYMERASE ZETA CATALYTIC SUBUNIT"/>
    <property type="match status" value="1"/>
</dbReference>
<keyword evidence="7 13" id="KW-0862">Zinc</keyword>
<feature type="compositionally biased region" description="Acidic residues" evidence="14">
    <location>
        <begin position="462"/>
        <end position="472"/>
    </location>
</feature>
<dbReference type="InterPro" id="IPR042087">
    <property type="entry name" value="DNA_pol_B_thumb"/>
</dbReference>
<dbReference type="Pfam" id="PF14260">
    <property type="entry name" value="zf-C4pol"/>
    <property type="match status" value="1"/>
</dbReference>
<dbReference type="InterPro" id="IPR023211">
    <property type="entry name" value="DNA_pol_palm_dom_sf"/>
</dbReference>
<keyword evidence="11" id="KW-0234">DNA repair</keyword>
<dbReference type="GO" id="GO:0005634">
    <property type="term" value="C:nucleus"/>
    <property type="evidence" value="ECO:0007669"/>
    <property type="project" value="UniProtKB-SubCell"/>
</dbReference>
<keyword evidence="13" id="KW-0235">DNA replication</keyword>
<dbReference type="Pfam" id="PF03104">
    <property type="entry name" value="DNA_pol_B_exo1"/>
    <property type="match status" value="1"/>
</dbReference>
<dbReference type="EMBL" id="NIVC01000827">
    <property type="protein sequence ID" value="PAA76353.1"/>
    <property type="molecule type" value="Genomic_DNA"/>
</dbReference>
<evidence type="ECO:0000256" key="12">
    <source>
        <dbReference type="ARBA" id="ARBA00049244"/>
    </source>
</evidence>
<feature type="compositionally biased region" description="Low complexity" evidence="14">
    <location>
        <begin position="278"/>
        <end position="288"/>
    </location>
</feature>
<dbReference type="InterPro" id="IPR006172">
    <property type="entry name" value="DNA-dir_DNA_pol_B"/>
</dbReference>
<dbReference type="GO" id="GO:0042276">
    <property type="term" value="P:error-prone translesion synthesis"/>
    <property type="evidence" value="ECO:0007669"/>
    <property type="project" value="TreeGrafter"/>
</dbReference>
<dbReference type="GO" id="GO:0000724">
    <property type="term" value="P:double-strand break repair via homologous recombination"/>
    <property type="evidence" value="ECO:0007669"/>
    <property type="project" value="TreeGrafter"/>
</dbReference>
<feature type="region of interest" description="Disordered" evidence="14">
    <location>
        <begin position="489"/>
        <end position="554"/>
    </location>
</feature>
<dbReference type="InterPro" id="IPR006133">
    <property type="entry name" value="DNA-dir_DNA_pol_B_exonuc"/>
</dbReference>
<feature type="region of interest" description="Disordered" evidence="14">
    <location>
        <begin position="268"/>
        <end position="313"/>
    </location>
</feature>
<dbReference type="Gene3D" id="3.30.342.10">
    <property type="entry name" value="DNA Polymerase, chain B, domain 1"/>
    <property type="match status" value="1"/>
</dbReference>
<evidence type="ECO:0000256" key="1">
    <source>
        <dbReference type="ARBA" id="ARBA00001966"/>
    </source>
</evidence>
<feature type="compositionally biased region" description="Acidic residues" evidence="14">
    <location>
        <begin position="197"/>
        <end position="208"/>
    </location>
</feature>
<keyword evidence="13" id="KW-0004">4Fe-4S</keyword>
<feature type="region of interest" description="Disordered" evidence="14">
    <location>
        <begin position="325"/>
        <end position="347"/>
    </location>
</feature>
<feature type="compositionally biased region" description="Polar residues" evidence="14">
    <location>
        <begin position="778"/>
        <end position="792"/>
    </location>
</feature>
<feature type="compositionally biased region" description="Polar residues" evidence="14">
    <location>
        <begin position="757"/>
        <end position="772"/>
    </location>
</feature>
<feature type="domain" description="DNA-directed DNA polymerase family B multifunctional" evidence="15">
    <location>
        <begin position="1278"/>
        <end position="1735"/>
    </location>
</feature>
<feature type="domain" description="C4-type zinc-finger of DNA polymerase delta" evidence="17">
    <location>
        <begin position="1776"/>
        <end position="1861"/>
    </location>
</feature>
<dbReference type="PANTHER" id="PTHR45812">
    <property type="entry name" value="DNA POLYMERASE ZETA CATALYTIC SUBUNIT"/>
    <property type="match status" value="1"/>
</dbReference>
<dbReference type="OrthoDB" id="2414538at2759"/>
<evidence type="ECO:0000259" key="16">
    <source>
        <dbReference type="Pfam" id="PF03104"/>
    </source>
</evidence>
<dbReference type="InterPro" id="IPR006134">
    <property type="entry name" value="DNA-dir_DNA_pol_B_multi_dom"/>
</dbReference>
<dbReference type="CDD" id="cd05534">
    <property type="entry name" value="POLBc_zeta"/>
    <property type="match status" value="1"/>
</dbReference>
<keyword evidence="6" id="KW-0227">DNA damage</keyword>
<evidence type="ECO:0000259" key="19">
    <source>
        <dbReference type="Pfam" id="PF24065"/>
    </source>
</evidence>
<keyword evidence="13" id="KW-0863">Zinc-finger</keyword>
<dbReference type="InterPro" id="IPR012337">
    <property type="entry name" value="RNaseH-like_sf"/>
</dbReference>
<feature type="compositionally biased region" description="Basic and acidic residues" evidence="14">
    <location>
        <begin position="297"/>
        <end position="312"/>
    </location>
</feature>
<evidence type="ECO:0000313" key="20">
    <source>
        <dbReference type="EMBL" id="PAA76353.1"/>
    </source>
</evidence>
<dbReference type="Gene3D" id="3.90.1600.10">
    <property type="entry name" value="Palm domain of DNA polymerase"/>
    <property type="match status" value="1"/>
</dbReference>
<feature type="compositionally biased region" description="Low complexity" evidence="14">
    <location>
        <begin position="489"/>
        <end position="508"/>
    </location>
</feature>
<dbReference type="EC" id="2.7.7.7" evidence="13"/>
<evidence type="ECO:0000256" key="6">
    <source>
        <dbReference type="ARBA" id="ARBA00022763"/>
    </source>
</evidence>
<dbReference type="PRINTS" id="PR00106">
    <property type="entry name" value="DNAPOLB"/>
</dbReference>
<dbReference type="Gene3D" id="1.10.287.690">
    <property type="entry name" value="Helix hairpin bin"/>
    <property type="match status" value="1"/>
</dbReference>
<dbReference type="Pfam" id="PF24055">
    <property type="entry name" value="POL3_N"/>
    <property type="match status" value="1"/>
</dbReference>
<dbReference type="GO" id="GO:0000166">
    <property type="term" value="F:nucleotide binding"/>
    <property type="evidence" value="ECO:0007669"/>
    <property type="project" value="InterPro"/>
</dbReference>
<keyword evidence="8 13" id="KW-0239">DNA-directed DNA polymerase</keyword>
<comment type="similarity">
    <text evidence="2 13">Belongs to the DNA polymerase type-B family.</text>
</comment>
<proteinExistence type="inferred from homology"/>
<dbReference type="GO" id="GO:0008270">
    <property type="term" value="F:zinc ion binding"/>
    <property type="evidence" value="ECO:0007669"/>
    <property type="project" value="UniProtKB-KW"/>
</dbReference>
<keyword evidence="5 13" id="KW-0479">Metal-binding</keyword>
<evidence type="ECO:0000259" key="15">
    <source>
        <dbReference type="Pfam" id="PF00136"/>
    </source>
</evidence>
<feature type="region of interest" description="Disordered" evidence="14">
    <location>
        <begin position="1151"/>
        <end position="1179"/>
    </location>
</feature>
<keyword evidence="21" id="KW-1185">Reference proteome</keyword>
<dbReference type="GO" id="GO:0016035">
    <property type="term" value="C:zeta DNA polymerase complex"/>
    <property type="evidence" value="ECO:0007669"/>
    <property type="project" value="InterPro"/>
</dbReference>
<dbReference type="SUPFAM" id="SSF56672">
    <property type="entry name" value="DNA/RNA polymerases"/>
    <property type="match status" value="1"/>
</dbReference>
<feature type="compositionally biased region" description="Acidic residues" evidence="14">
    <location>
        <begin position="519"/>
        <end position="532"/>
    </location>
</feature>
<evidence type="ECO:0000259" key="17">
    <source>
        <dbReference type="Pfam" id="PF14260"/>
    </source>
</evidence>
<evidence type="ECO:0000256" key="3">
    <source>
        <dbReference type="ARBA" id="ARBA00022679"/>
    </source>
</evidence>
<feature type="compositionally biased region" description="Pro residues" evidence="14">
    <location>
        <begin position="712"/>
        <end position="734"/>
    </location>
</feature>
<dbReference type="InterPro" id="IPR043502">
    <property type="entry name" value="DNA/RNA_pol_sf"/>
</dbReference>
<dbReference type="GO" id="GO:0006260">
    <property type="term" value="P:DNA replication"/>
    <property type="evidence" value="ECO:0007669"/>
    <property type="project" value="UniProtKB-KW"/>
</dbReference>
<evidence type="ECO:0000256" key="13">
    <source>
        <dbReference type="RuleBase" id="RU000442"/>
    </source>
</evidence>
<evidence type="ECO:0000256" key="5">
    <source>
        <dbReference type="ARBA" id="ARBA00022723"/>
    </source>
</evidence>
<evidence type="ECO:0000256" key="14">
    <source>
        <dbReference type="SAM" id="MobiDB-lite"/>
    </source>
</evidence>
<feature type="compositionally biased region" description="Low complexity" evidence="14">
    <location>
        <begin position="735"/>
        <end position="756"/>
    </location>
</feature>